<accession>A0ABQ5KL09</accession>
<evidence type="ECO:0000313" key="2">
    <source>
        <dbReference type="Proteomes" id="UP001057375"/>
    </source>
</evidence>
<evidence type="ECO:0008006" key="3">
    <source>
        <dbReference type="Google" id="ProtNLM"/>
    </source>
</evidence>
<dbReference type="EMBL" id="BQXS01010164">
    <property type="protein sequence ID" value="GKT33192.1"/>
    <property type="molecule type" value="Genomic_DNA"/>
</dbReference>
<dbReference type="InterPro" id="IPR032675">
    <property type="entry name" value="LRR_dom_sf"/>
</dbReference>
<dbReference type="SUPFAM" id="SSF52058">
    <property type="entry name" value="L domain-like"/>
    <property type="match status" value="1"/>
</dbReference>
<evidence type="ECO:0000313" key="1">
    <source>
        <dbReference type="EMBL" id="GKT33192.1"/>
    </source>
</evidence>
<comment type="caution">
    <text evidence="1">The sequence shown here is derived from an EMBL/GenBank/DDBJ whole genome shotgun (WGS) entry which is preliminary data.</text>
</comment>
<reference evidence="1" key="1">
    <citation type="submission" date="2022-03" db="EMBL/GenBank/DDBJ databases">
        <title>Draft genome sequence of Aduncisulcus paluster, a free-living microaerophilic Fornicata.</title>
        <authorList>
            <person name="Yuyama I."/>
            <person name="Kume K."/>
            <person name="Tamura T."/>
            <person name="Inagaki Y."/>
            <person name="Hashimoto T."/>
        </authorList>
    </citation>
    <scope>NUCLEOTIDE SEQUENCE</scope>
    <source>
        <strain evidence="1">NY0171</strain>
    </source>
</reference>
<name>A0ABQ5KL09_9EUKA</name>
<feature type="non-terminal residue" evidence="1">
    <location>
        <position position="742"/>
    </location>
</feature>
<proteinExistence type="predicted"/>
<gene>
    <name evidence="1" type="ORF">ADUPG1_007181</name>
</gene>
<dbReference type="PROSITE" id="PS51450">
    <property type="entry name" value="LRR"/>
    <property type="match status" value="1"/>
</dbReference>
<dbReference type="InterPro" id="IPR001611">
    <property type="entry name" value="Leu-rich_rpt"/>
</dbReference>
<sequence length="742" mass="80477">MFFREILQYIHFVSGNQTYQIQIEGDELRYSVCELSGYGYTLCDISEYEMAEITGIVSVKNNGDFASLVGAEYLISMNYASFYDDALTLCAPLANLTQLTTIEIDVALNDVHPNHNIGDVNVLYKLTRLKSSWLEGNSSVFDPSVMYRNIGLHDLYLAQHFVGASYAEVCRRESDSEFIDFFSKVMYFSEEETYLETNCPLNDDPPNSPNYCDASNPLCPSIVLNEVYDNTSNTLECAFIAKSVGGRCYTVHDNTLRSYLITNCGAAVKSNGIISVDTLRTGLSSSCATFSLSAITGSGSENNIDTLQGLEYAQGLSTSGTLGITSLNVSGYQLSASNSTAEYDRLVVQILAKSIRKEWTDSGTTYVVQSGLTSLYASGCDLAELDDILDLTPIAAGDYLTQPFILETLDVSSNHISDVSALISSEFFPQDSLSSLNISDNFICDISETCSETFSFSDYKTCRQRANSSYQVECWDGYYWDKNVDKCMQACPVGESMSREGVCAGHSTITWNNSLRCDVCKPKSNLQSILGSDGTVVCGERCATTNTYGNSCSSSCPVSLVTQTACNGYPCSSNECSCPSDLYGDACEYIVIPDDAVRDGVQTALGYTLDYTFDISTYEMGTITSLTVSCEVSSFAGLEYADVLTSFNMLGTESSSVGDLFPLSSMSALETFICTNCSISDLSPLYSLPNLLTISVVGNNICVGSSESTEDLGSKFHNYGEAGFSLDLGSDLATDQTCDSTG</sequence>
<protein>
    <recommendedName>
        <fullName evidence="3">EGF-like domain-containing protein</fullName>
    </recommendedName>
</protein>
<dbReference type="Gene3D" id="3.80.10.10">
    <property type="entry name" value="Ribonuclease Inhibitor"/>
    <property type="match status" value="2"/>
</dbReference>
<dbReference type="Proteomes" id="UP001057375">
    <property type="component" value="Unassembled WGS sequence"/>
</dbReference>
<organism evidence="1 2">
    <name type="scientific">Aduncisulcus paluster</name>
    <dbReference type="NCBI Taxonomy" id="2918883"/>
    <lineage>
        <taxon>Eukaryota</taxon>
        <taxon>Metamonada</taxon>
        <taxon>Carpediemonas-like organisms</taxon>
        <taxon>Aduncisulcus</taxon>
    </lineage>
</organism>
<keyword evidence="2" id="KW-1185">Reference proteome</keyword>